<evidence type="ECO:0000256" key="4">
    <source>
        <dbReference type="ARBA" id="ARBA00016463"/>
    </source>
</evidence>
<dbReference type="GO" id="GO:0020037">
    <property type="term" value="F:heme binding"/>
    <property type="evidence" value="ECO:0007669"/>
    <property type="project" value="InterPro"/>
</dbReference>
<feature type="transmembrane region" description="Helical" evidence="9">
    <location>
        <begin position="131"/>
        <end position="150"/>
    </location>
</feature>
<gene>
    <name evidence="9" type="primary">ccmC</name>
    <name evidence="11" type="ORF">OUO13_00950</name>
</gene>
<feature type="domain" description="Cytochrome c assembly protein" evidence="10">
    <location>
        <begin position="3"/>
        <end position="188"/>
    </location>
</feature>
<comment type="subcellular location">
    <subcellularLocation>
        <location evidence="9">Cell inner membrane</location>
    </subcellularLocation>
    <subcellularLocation>
        <location evidence="2">Membrane</location>
        <topology evidence="2">Multi-pass membrane protein</topology>
    </subcellularLocation>
</comment>
<keyword evidence="12" id="KW-1185">Reference proteome</keyword>
<dbReference type="Pfam" id="PF01578">
    <property type="entry name" value="Cytochrom_C_asm"/>
    <property type="match status" value="1"/>
</dbReference>
<keyword evidence="7 9" id="KW-1133">Transmembrane helix</keyword>
<protein>
    <recommendedName>
        <fullName evidence="4 9">Heme exporter protein C</fullName>
    </recommendedName>
    <alternativeName>
        <fullName evidence="9">Cytochrome c-type biogenesis protein</fullName>
    </alternativeName>
</protein>
<keyword evidence="9" id="KW-0813">Transport</keyword>
<dbReference type="GO" id="GO:0017004">
    <property type="term" value="P:cytochrome complex assembly"/>
    <property type="evidence" value="ECO:0007669"/>
    <property type="project" value="UniProtKB-KW"/>
</dbReference>
<evidence type="ECO:0000313" key="11">
    <source>
        <dbReference type="EMBL" id="MCY0963753.1"/>
    </source>
</evidence>
<feature type="transmembrane region" description="Helical" evidence="9">
    <location>
        <begin position="100"/>
        <end position="119"/>
    </location>
</feature>
<evidence type="ECO:0000256" key="1">
    <source>
        <dbReference type="ARBA" id="ARBA00002442"/>
    </source>
</evidence>
<dbReference type="AlphaFoldDB" id="A0A9X3EA68"/>
<reference evidence="11" key="1">
    <citation type="submission" date="2022-11" db="EMBL/GenBank/DDBJ databases">
        <title>Parathalassolutuus dongxingensis gen. nov., sp. nov., a novel member of family Oceanospirillaceae isolated from a coastal shrimp pond in Guangxi, China.</title>
        <authorList>
            <person name="Chen H."/>
        </authorList>
    </citation>
    <scope>NUCLEOTIDE SEQUENCE</scope>
    <source>
        <strain evidence="11">G-43</strain>
    </source>
</reference>
<dbReference type="PRINTS" id="PR01386">
    <property type="entry name" value="CCMCBIOGNSIS"/>
</dbReference>
<evidence type="ECO:0000256" key="7">
    <source>
        <dbReference type="ARBA" id="ARBA00022989"/>
    </source>
</evidence>
<keyword evidence="6 9" id="KW-0201">Cytochrome c-type biogenesis</keyword>
<dbReference type="PANTHER" id="PTHR30071">
    <property type="entry name" value="HEME EXPORTER PROTEIN C"/>
    <property type="match status" value="1"/>
</dbReference>
<dbReference type="InterPro" id="IPR003557">
    <property type="entry name" value="Cyt_c_biogenesis_CcmC"/>
</dbReference>
<dbReference type="NCBIfam" id="TIGR01191">
    <property type="entry name" value="ccmC"/>
    <property type="match status" value="1"/>
</dbReference>
<comment type="similarity">
    <text evidence="3 9">Belongs to the CcmC/CycZ/HelC family.</text>
</comment>
<comment type="caution">
    <text evidence="11">The sequence shown here is derived from an EMBL/GenBank/DDBJ whole genome shotgun (WGS) entry which is preliminary data.</text>
</comment>
<feature type="transmembrane region" description="Helical" evidence="9">
    <location>
        <begin position="25"/>
        <end position="48"/>
    </location>
</feature>
<keyword evidence="5 9" id="KW-0812">Transmembrane</keyword>
<dbReference type="EMBL" id="JAPNOA010000005">
    <property type="protein sequence ID" value="MCY0963753.1"/>
    <property type="molecule type" value="Genomic_DNA"/>
</dbReference>
<dbReference type="InterPro" id="IPR002541">
    <property type="entry name" value="Cyt_c_assembly"/>
</dbReference>
<dbReference type="InterPro" id="IPR045062">
    <property type="entry name" value="Cyt_c_biogenesis_CcsA/CcmC"/>
</dbReference>
<feature type="transmembrane region" description="Helical" evidence="9">
    <location>
        <begin position="205"/>
        <end position="226"/>
    </location>
</feature>
<evidence type="ECO:0000256" key="9">
    <source>
        <dbReference type="RuleBase" id="RU364092"/>
    </source>
</evidence>
<comment type="function">
    <text evidence="1 9">Required for the export of heme to the periplasm for the biogenesis of c-type cytochromes.</text>
</comment>
<dbReference type="GO" id="GO:0015232">
    <property type="term" value="F:heme transmembrane transporter activity"/>
    <property type="evidence" value="ECO:0007669"/>
    <property type="project" value="InterPro"/>
</dbReference>
<evidence type="ECO:0000313" key="12">
    <source>
        <dbReference type="Proteomes" id="UP001150830"/>
    </source>
</evidence>
<accession>A0A9X3EA68</accession>
<organism evidence="11 12">
    <name type="scientific">Parathalassolituus penaei</name>
    <dbReference type="NCBI Taxonomy" id="2997323"/>
    <lineage>
        <taxon>Bacteria</taxon>
        <taxon>Pseudomonadati</taxon>
        <taxon>Pseudomonadota</taxon>
        <taxon>Gammaproteobacteria</taxon>
        <taxon>Oceanospirillales</taxon>
        <taxon>Oceanospirillaceae</taxon>
        <taxon>Parathalassolituus</taxon>
    </lineage>
</organism>
<sequence length="257" mass="29314">MWQWLVRLYHRLGSPKWFYELTGKWIIWLALLSGVGMLVGVVMGLLFAPADYQQGDSFRIIYIHVPAAIIAQSGYMIMAVSGAIFLIWRMKMAAWVARAVAPLGASFCLIALFTGAIWGKPTWGTWWVWDARLTSMLILLFLYFGVMALQRAIESEDASHKAGAILSLVGLVNIPIIKYSVDWWNTLHQPATLKLTERPPMHPDMLIPLLIMIVATYLLFALLVILRTRNEILWHERKRSWIQELPEVAARIKGGQR</sequence>
<evidence type="ECO:0000259" key="10">
    <source>
        <dbReference type="Pfam" id="PF01578"/>
    </source>
</evidence>
<evidence type="ECO:0000256" key="8">
    <source>
        <dbReference type="ARBA" id="ARBA00023136"/>
    </source>
</evidence>
<evidence type="ECO:0000256" key="3">
    <source>
        <dbReference type="ARBA" id="ARBA00005840"/>
    </source>
</evidence>
<evidence type="ECO:0000256" key="5">
    <source>
        <dbReference type="ARBA" id="ARBA00022692"/>
    </source>
</evidence>
<keyword evidence="8 9" id="KW-0472">Membrane</keyword>
<keyword evidence="9" id="KW-1003">Cell membrane</keyword>
<name>A0A9X3EA68_9GAMM</name>
<feature type="transmembrane region" description="Helical" evidence="9">
    <location>
        <begin position="60"/>
        <end position="88"/>
    </location>
</feature>
<dbReference type="RefSeq" id="WP_283171972.1">
    <property type="nucleotide sequence ID" value="NZ_JAPNOA010000005.1"/>
</dbReference>
<dbReference type="GO" id="GO:0005886">
    <property type="term" value="C:plasma membrane"/>
    <property type="evidence" value="ECO:0007669"/>
    <property type="project" value="UniProtKB-SubCell"/>
</dbReference>
<proteinExistence type="inferred from homology"/>
<evidence type="ECO:0000256" key="6">
    <source>
        <dbReference type="ARBA" id="ARBA00022748"/>
    </source>
</evidence>
<dbReference type="PANTHER" id="PTHR30071:SF1">
    <property type="entry name" value="CYTOCHROME B_B6 PROTEIN-RELATED"/>
    <property type="match status" value="1"/>
</dbReference>
<evidence type="ECO:0000256" key="2">
    <source>
        <dbReference type="ARBA" id="ARBA00004141"/>
    </source>
</evidence>
<feature type="transmembrane region" description="Helical" evidence="9">
    <location>
        <begin position="162"/>
        <end position="181"/>
    </location>
</feature>
<keyword evidence="9" id="KW-0997">Cell inner membrane</keyword>
<dbReference type="Proteomes" id="UP001150830">
    <property type="component" value="Unassembled WGS sequence"/>
</dbReference>